<evidence type="ECO:0000313" key="3">
    <source>
        <dbReference type="Proteomes" id="UP000270924"/>
    </source>
</evidence>
<dbReference type="Proteomes" id="UP000270924">
    <property type="component" value="Unassembled WGS sequence"/>
</dbReference>
<keyword evidence="3" id="KW-1185">Reference proteome</keyword>
<proteinExistence type="predicted"/>
<sequence>MQLELAEHEMEHLSIKVERLEKKNIHLSKKIMEMELDSKKKLENEETDNGQVELLNNQLSLVNDRCSNLHRRIVKEGSNEAAYTDSLKNKCEELERQLSEQKAKNAISCSQIDSATTDEIEQCCEVLASVEAQTNRICKQIEKIDSAQKVNLLNSKK</sequence>
<keyword evidence="1" id="KW-0175">Coiled coil</keyword>
<evidence type="ECO:0000256" key="1">
    <source>
        <dbReference type="SAM" id="Coils"/>
    </source>
</evidence>
<organism evidence="2 3">
    <name type="scientific">Wuchereria bancrofti</name>
    <dbReference type="NCBI Taxonomy" id="6293"/>
    <lineage>
        <taxon>Eukaryota</taxon>
        <taxon>Metazoa</taxon>
        <taxon>Ecdysozoa</taxon>
        <taxon>Nematoda</taxon>
        <taxon>Chromadorea</taxon>
        <taxon>Rhabditida</taxon>
        <taxon>Spirurina</taxon>
        <taxon>Spiruromorpha</taxon>
        <taxon>Filarioidea</taxon>
        <taxon>Onchocercidae</taxon>
        <taxon>Wuchereria</taxon>
    </lineage>
</organism>
<feature type="coiled-coil region" evidence="1">
    <location>
        <begin position="3"/>
        <end position="37"/>
    </location>
</feature>
<protein>
    <submittedName>
        <fullName evidence="2">Uncharacterized protein</fullName>
    </submittedName>
</protein>
<evidence type="ECO:0000313" key="2">
    <source>
        <dbReference type="EMBL" id="VDM22824.1"/>
    </source>
</evidence>
<reference evidence="2 3" key="1">
    <citation type="submission" date="2018-11" db="EMBL/GenBank/DDBJ databases">
        <authorList>
            <consortium name="Pathogen Informatics"/>
        </authorList>
    </citation>
    <scope>NUCLEOTIDE SEQUENCE [LARGE SCALE GENOMIC DNA]</scope>
</reference>
<dbReference type="EMBL" id="UYWW01013007">
    <property type="protein sequence ID" value="VDM22824.1"/>
    <property type="molecule type" value="Genomic_DNA"/>
</dbReference>
<name>A0A3P7F1V0_WUCBA</name>
<dbReference type="OrthoDB" id="5868967at2759"/>
<dbReference type="AlphaFoldDB" id="A0A3P7F1V0"/>
<gene>
    <name evidence="2" type="ORF">WBA_LOCUS12676</name>
</gene>
<accession>A0A3P7F1V0</accession>
<dbReference type="InParanoid" id="A0A3P7F1V0"/>